<name>A0ABS1B9Z3_9MICO</name>
<evidence type="ECO:0000313" key="5">
    <source>
        <dbReference type="EMBL" id="MBK0331487.1"/>
    </source>
</evidence>
<feature type="domain" description="ABC1 atypical kinase-like" evidence="4">
    <location>
        <begin position="99"/>
        <end position="343"/>
    </location>
</feature>
<dbReference type="CDD" id="cd05121">
    <property type="entry name" value="ABC1_ADCK3-like"/>
    <property type="match status" value="1"/>
</dbReference>
<evidence type="ECO:0000256" key="1">
    <source>
        <dbReference type="ARBA" id="ARBA00009670"/>
    </source>
</evidence>
<evidence type="ECO:0000259" key="4">
    <source>
        <dbReference type="Pfam" id="PF03109"/>
    </source>
</evidence>
<comment type="caution">
    <text evidence="5">The sequence shown here is derived from an EMBL/GenBank/DDBJ whole genome shotgun (WGS) entry which is preliminary data.</text>
</comment>
<organism evidence="5 6">
    <name type="scientific">Brachybacterium halotolerans</name>
    <dbReference type="NCBI Taxonomy" id="2795215"/>
    <lineage>
        <taxon>Bacteria</taxon>
        <taxon>Bacillati</taxon>
        <taxon>Actinomycetota</taxon>
        <taxon>Actinomycetes</taxon>
        <taxon>Micrococcales</taxon>
        <taxon>Dermabacteraceae</taxon>
        <taxon>Brachybacterium</taxon>
    </lineage>
</organism>
<keyword evidence="3" id="KW-0472">Membrane</keyword>
<dbReference type="Pfam" id="PF03109">
    <property type="entry name" value="ABC1"/>
    <property type="match status" value="1"/>
</dbReference>
<reference evidence="5 6" key="1">
    <citation type="submission" date="2020-12" db="EMBL/GenBank/DDBJ databases">
        <title>Brachybacterium sp. MASK1Z-5, whole genome shotgun sequence.</title>
        <authorList>
            <person name="Tuo L."/>
        </authorList>
    </citation>
    <scope>NUCLEOTIDE SEQUENCE [LARGE SCALE GENOMIC DNA]</scope>
    <source>
        <strain evidence="5 6">MASK1Z-5</strain>
    </source>
</reference>
<keyword evidence="5" id="KW-0808">Transferase</keyword>
<dbReference type="PANTHER" id="PTHR10566">
    <property type="entry name" value="CHAPERONE-ACTIVITY OF BC1 COMPLEX CABC1 -RELATED"/>
    <property type="match status" value="1"/>
</dbReference>
<evidence type="ECO:0000256" key="2">
    <source>
        <dbReference type="SAM" id="MobiDB-lite"/>
    </source>
</evidence>
<dbReference type="GO" id="GO:0016301">
    <property type="term" value="F:kinase activity"/>
    <property type="evidence" value="ECO:0007669"/>
    <property type="project" value="UniProtKB-KW"/>
</dbReference>
<keyword evidence="3" id="KW-0812">Transmembrane</keyword>
<feature type="transmembrane region" description="Helical" evidence="3">
    <location>
        <begin position="536"/>
        <end position="555"/>
    </location>
</feature>
<dbReference type="SUPFAM" id="SSF56112">
    <property type="entry name" value="Protein kinase-like (PK-like)"/>
    <property type="match status" value="1"/>
</dbReference>
<keyword evidence="6" id="KW-1185">Reference proteome</keyword>
<evidence type="ECO:0000313" key="6">
    <source>
        <dbReference type="Proteomes" id="UP000612352"/>
    </source>
</evidence>
<accession>A0ABS1B9Z3</accession>
<dbReference type="InterPro" id="IPR050154">
    <property type="entry name" value="UbiB_kinase"/>
</dbReference>
<comment type="similarity">
    <text evidence="1">Belongs to the protein kinase superfamily. ADCK protein kinase family.</text>
</comment>
<evidence type="ECO:0000256" key="3">
    <source>
        <dbReference type="SAM" id="Phobius"/>
    </source>
</evidence>
<gene>
    <name evidence="5" type="ORF">I8D64_08735</name>
</gene>
<protein>
    <submittedName>
        <fullName evidence="5">AarF/ABC1/UbiB kinase family protein</fullName>
    </submittedName>
</protein>
<feature type="region of interest" description="Disordered" evidence="2">
    <location>
        <begin position="38"/>
        <end position="60"/>
    </location>
</feature>
<dbReference type="InterPro" id="IPR004147">
    <property type="entry name" value="ABC1_dom"/>
</dbReference>
<dbReference type="RefSeq" id="WP_200502125.1">
    <property type="nucleotide sequence ID" value="NZ_JAEDAJ010000004.1"/>
</dbReference>
<dbReference type="EMBL" id="JAEDAJ010000004">
    <property type="protein sequence ID" value="MBK0331487.1"/>
    <property type="molecule type" value="Genomic_DNA"/>
</dbReference>
<keyword evidence="3" id="KW-1133">Transmembrane helix</keyword>
<dbReference type="PANTHER" id="PTHR10566:SF113">
    <property type="entry name" value="PROTEIN ACTIVITY OF BC1 COMPLEX KINASE 7, CHLOROPLASTIC"/>
    <property type="match status" value="1"/>
</dbReference>
<dbReference type="InterPro" id="IPR011009">
    <property type="entry name" value="Kinase-like_dom_sf"/>
</dbReference>
<dbReference type="Proteomes" id="UP000612352">
    <property type="component" value="Unassembled WGS sequence"/>
</dbReference>
<sequence length="570" mass="61632">MAPSHSVARYREIAEILVSNGLAALAGQTGLLGHVPESLRRRAGGPDAADGGGAPGPVPGPVRLRRALEQLGPTFMKLGQMLATRDDLLPAAYTEELTRLQDHTPPAPYEQIAQVVREELGMDPLEAFEMFEEAPLATASIGQAHRARMLDGTEVVVKVRKPGVEDIVAEDLGILRHLAGIADREWETARDVDVEGLASAFDRSMRRELDYRAEAANAQRFAADLAEDPVVRIPRVFTALSTSRVLTEEFAAGMRITDREALDAAGVDRPALARAATRSIVKMVLVDGFFHADPHPGNMFVREDGCIWLIDFGMVGELSRPVREDIVRLTFSLARHDSDGVAASLLRLAPPQGPHDARRFDQDVQALLDTLEGHALADISLSAFFEKLTTLLRRHRLQLPADVSTLLRMLVLTESSAVLLDPTFHISAVLEEVLPVALAQIWGPQALLTRLGESGMQALRLGEEAPARVRRMLDDYESRGVAVHIDPDDLEPLVERIEATGDRIVAGVTMGAMLVGVGRVAAAGVERSHRGLRDPLMLAAGGATLVLGAYLAAGAGPARSLARMVTRRAR</sequence>
<keyword evidence="5" id="KW-0418">Kinase</keyword>
<proteinExistence type="inferred from homology"/>